<dbReference type="InterPro" id="IPR050277">
    <property type="entry name" value="Sodium:Solute_Symporter"/>
</dbReference>
<keyword evidence="9" id="KW-0406">Ion transport</keyword>
<comment type="subcellular location">
    <subcellularLocation>
        <location evidence="1">Cell membrane</location>
        <topology evidence="1">Multi-pass membrane protein</topology>
    </subcellularLocation>
</comment>
<dbReference type="PANTHER" id="PTHR48086">
    <property type="entry name" value="SODIUM/PROLINE SYMPORTER-RELATED"/>
    <property type="match status" value="1"/>
</dbReference>
<evidence type="ECO:0000313" key="16">
    <source>
        <dbReference type="Proteomes" id="UP000886743"/>
    </source>
</evidence>
<evidence type="ECO:0000256" key="12">
    <source>
        <dbReference type="ARBA" id="ARBA00033708"/>
    </source>
</evidence>
<feature type="transmembrane region" description="Helical" evidence="14">
    <location>
        <begin position="283"/>
        <end position="306"/>
    </location>
</feature>
<keyword evidence="5 14" id="KW-0812">Transmembrane</keyword>
<organism evidence="15 16">
    <name type="scientific">Candidatus Aphodoplasma excrementigallinarum</name>
    <dbReference type="NCBI Taxonomy" id="2840673"/>
    <lineage>
        <taxon>Bacteria</taxon>
        <taxon>Bacillati</taxon>
        <taxon>Bacillota</taxon>
        <taxon>Clostridia</taxon>
        <taxon>Eubacteriales</taxon>
        <taxon>Candidatus Aphodoplasma</taxon>
    </lineage>
</organism>
<dbReference type="PROSITE" id="PS50283">
    <property type="entry name" value="NA_SOLUT_SYMP_3"/>
    <property type="match status" value="1"/>
</dbReference>
<evidence type="ECO:0000313" key="15">
    <source>
        <dbReference type="EMBL" id="HIV02990.1"/>
    </source>
</evidence>
<protein>
    <submittedName>
        <fullName evidence="15">Sodium:solute symporter</fullName>
    </submittedName>
</protein>
<gene>
    <name evidence="15" type="ORF">IAC74_05395</name>
</gene>
<evidence type="ECO:0000256" key="14">
    <source>
        <dbReference type="SAM" id="Phobius"/>
    </source>
</evidence>
<evidence type="ECO:0000256" key="9">
    <source>
        <dbReference type="ARBA" id="ARBA00023065"/>
    </source>
</evidence>
<reference evidence="15" key="2">
    <citation type="journal article" date="2021" name="PeerJ">
        <title>Extensive microbial diversity within the chicken gut microbiome revealed by metagenomics and culture.</title>
        <authorList>
            <person name="Gilroy R."/>
            <person name="Ravi A."/>
            <person name="Getino M."/>
            <person name="Pursley I."/>
            <person name="Horton D.L."/>
            <person name="Alikhan N.F."/>
            <person name="Baker D."/>
            <person name="Gharbi K."/>
            <person name="Hall N."/>
            <person name="Watson M."/>
            <person name="Adriaenssens E.M."/>
            <person name="Foster-Nyarko E."/>
            <person name="Jarju S."/>
            <person name="Secka A."/>
            <person name="Antonio M."/>
            <person name="Oren A."/>
            <person name="Chaudhuri R.R."/>
            <person name="La Ragione R."/>
            <person name="Hildebrand F."/>
            <person name="Pallen M.J."/>
        </authorList>
    </citation>
    <scope>NUCLEOTIDE SEQUENCE</scope>
    <source>
        <strain evidence="15">4920</strain>
    </source>
</reference>
<dbReference type="Proteomes" id="UP000886743">
    <property type="component" value="Unassembled WGS sequence"/>
</dbReference>
<dbReference type="GO" id="GO:0015193">
    <property type="term" value="F:L-proline transmembrane transporter activity"/>
    <property type="evidence" value="ECO:0007669"/>
    <property type="project" value="TreeGrafter"/>
</dbReference>
<evidence type="ECO:0000256" key="7">
    <source>
        <dbReference type="ARBA" id="ARBA00022989"/>
    </source>
</evidence>
<dbReference type="AlphaFoldDB" id="A0A9D1NHH7"/>
<sequence length="510" mass="54146">MTQTIATIALVIFAVFMLLIGILSMRKTQTMEGFLLGGRNMGPWISAFAYGTSYFSAVVFIGYAGMHGWKIGIGSIWIGIGNALVGCYLAWKLLARRTRSMTHRIQASTTPEFLQERFGSSSMKIYAAVIIFVFLVPYAASVYKGLGVLFSAIFPGASEVVCMAIVAGLTAVYLVLGGYVATAVNDFIQGIIMLVGVVLLVVAILTRPEVGGIAGMFEQLAVVPASEVVPGGGSQLVNFWGGDSLQFLLTNILLTSIGVWGLPQMVHKYYTISDESQINKATIISTVFALVIGIGAYLVGSTSHLFLEAAPDGAPLVGYDNVMPTILMQALTGNVWLNILLSIIMLLLLSASMSTLAAIVLTSSSAISVDIVKAVKPGISDKSQMLIMRLLCLLFVVLSFIFATLNISFIVNIMSFSWGVVAGSFIGPYIWGLYSKKVTKAGAWAGTLSGLVVVGVLLIIFTAASGFEAAKALAPEFGVAAMAVSLIAVPVVSLFTKKLDPSIIEKCFNK</sequence>
<evidence type="ECO:0000256" key="4">
    <source>
        <dbReference type="ARBA" id="ARBA00022475"/>
    </source>
</evidence>
<proteinExistence type="inferred from homology"/>
<keyword evidence="6" id="KW-0769">Symport</keyword>
<dbReference type="PANTHER" id="PTHR48086:SF3">
    <property type="entry name" value="SODIUM_PROLINE SYMPORTER"/>
    <property type="match status" value="1"/>
</dbReference>
<evidence type="ECO:0000256" key="6">
    <source>
        <dbReference type="ARBA" id="ARBA00022847"/>
    </source>
</evidence>
<feature type="transmembrane region" description="Helical" evidence="14">
    <location>
        <begin position="44"/>
        <end position="65"/>
    </location>
</feature>
<keyword evidence="10 14" id="KW-0472">Membrane</keyword>
<feature type="transmembrane region" description="Helical" evidence="14">
    <location>
        <begin position="6"/>
        <end position="23"/>
    </location>
</feature>
<evidence type="ECO:0000256" key="2">
    <source>
        <dbReference type="ARBA" id="ARBA00006434"/>
    </source>
</evidence>
<reference evidence="15" key="1">
    <citation type="submission" date="2020-10" db="EMBL/GenBank/DDBJ databases">
        <authorList>
            <person name="Gilroy R."/>
        </authorList>
    </citation>
    <scope>NUCLEOTIDE SEQUENCE</scope>
    <source>
        <strain evidence="15">4920</strain>
    </source>
</reference>
<feature type="transmembrane region" description="Helical" evidence="14">
    <location>
        <begin position="477"/>
        <end position="496"/>
    </location>
</feature>
<dbReference type="Gene3D" id="1.20.1730.10">
    <property type="entry name" value="Sodium/glucose cotransporter"/>
    <property type="match status" value="1"/>
</dbReference>
<keyword evidence="7 14" id="KW-1133">Transmembrane helix</keyword>
<comment type="similarity">
    <text evidence="2 13">Belongs to the sodium:solute symporter (SSF) (TC 2.A.21) family.</text>
</comment>
<dbReference type="Pfam" id="PF00474">
    <property type="entry name" value="SSF"/>
    <property type="match status" value="1"/>
</dbReference>
<evidence type="ECO:0000256" key="13">
    <source>
        <dbReference type="RuleBase" id="RU362091"/>
    </source>
</evidence>
<evidence type="ECO:0000256" key="11">
    <source>
        <dbReference type="ARBA" id="ARBA00023201"/>
    </source>
</evidence>
<dbReference type="GO" id="GO:0005886">
    <property type="term" value="C:plasma membrane"/>
    <property type="evidence" value="ECO:0007669"/>
    <property type="project" value="UniProtKB-SubCell"/>
</dbReference>
<feature type="transmembrane region" description="Helical" evidence="14">
    <location>
        <begin position="71"/>
        <end position="91"/>
    </location>
</feature>
<comment type="caution">
    <text evidence="15">The sequence shown here is derived from an EMBL/GenBank/DDBJ whole genome shotgun (WGS) entry which is preliminary data.</text>
</comment>
<keyword evidence="3" id="KW-0813">Transport</keyword>
<name>A0A9D1NHH7_9FIRM</name>
<feature type="transmembrane region" description="Helical" evidence="14">
    <location>
        <begin position="443"/>
        <end position="465"/>
    </location>
</feature>
<dbReference type="GO" id="GO:0005298">
    <property type="term" value="F:proline:sodium symporter activity"/>
    <property type="evidence" value="ECO:0007669"/>
    <property type="project" value="TreeGrafter"/>
</dbReference>
<feature type="transmembrane region" description="Helical" evidence="14">
    <location>
        <begin position="326"/>
        <end position="349"/>
    </location>
</feature>
<keyword evidence="8" id="KW-0915">Sodium</keyword>
<feature type="transmembrane region" description="Helical" evidence="14">
    <location>
        <begin position="409"/>
        <end position="431"/>
    </location>
</feature>
<dbReference type="EMBL" id="DVOF01000156">
    <property type="protein sequence ID" value="HIV02990.1"/>
    <property type="molecule type" value="Genomic_DNA"/>
</dbReference>
<evidence type="ECO:0000256" key="1">
    <source>
        <dbReference type="ARBA" id="ARBA00004651"/>
    </source>
</evidence>
<keyword evidence="11" id="KW-0739">Sodium transport</keyword>
<evidence type="ECO:0000256" key="5">
    <source>
        <dbReference type="ARBA" id="ARBA00022692"/>
    </source>
</evidence>
<dbReference type="GO" id="GO:0015824">
    <property type="term" value="P:proline transport"/>
    <property type="evidence" value="ECO:0007669"/>
    <property type="project" value="TreeGrafter"/>
</dbReference>
<evidence type="ECO:0000256" key="8">
    <source>
        <dbReference type="ARBA" id="ARBA00023053"/>
    </source>
</evidence>
<evidence type="ECO:0000256" key="3">
    <source>
        <dbReference type="ARBA" id="ARBA00022448"/>
    </source>
</evidence>
<feature type="transmembrane region" description="Helical" evidence="14">
    <location>
        <begin position="187"/>
        <end position="206"/>
    </location>
</feature>
<feature type="transmembrane region" description="Helical" evidence="14">
    <location>
        <begin position="386"/>
        <end position="403"/>
    </location>
</feature>
<keyword evidence="4" id="KW-1003">Cell membrane</keyword>
<dbReference type="InterPro" id="IPR001734">
    <property type="entry name" value="Na/solute_symporter"/>
</dbReference>
<feature type="transmembrane region" description="Helical" evidence="14">
    <location>
        <begin position="244"/>
        <end position="262"/>
    </location>
</feature>
<evidence type="ECO:0000256" key="10">
    <source>
        <dbReference type="ARBA" id="ARBA00023136"/>
    </source>
</evidence>
<dbReference type="InterPro" id="IPR038377">
    <property type="entry name" value="Na/Glc_symporter_sf"/>
</dbReference>
<comment type="catalytic activity">
    <reaction evidence="12">
        <text>L-proline(in) + Na(+)(in) = L-proline(out) + Na(+)(out)</text>
        <dbReference type="Rhea" id="RHEA:28967"/>
        <dbReference type="ChEBI" id="CHEBI:29101"/>
        <dbReference type="ChEBI" id="CHEBI:60039"/>
    </reaction>
</comment>
<feature type="transmembrane region" description="Helical" evidence="14">
    <location>
        <begin position="125"/>
        <end position="143"/>
    </location>
</feature>
<accession>A0A9D1NHH7</accession>
<feature type="transmembrane region" description="Helical" evidence="14">
    <location>
        <begin position="149"/>
        <end position="175"/>
    </location>
</feature>